<name>A0A9X2SZU0_9BACT</name>
<accession>A0A9X2SZU0</accession>
<evidence type="ECO:0000313" key="3">
    <source>
        <dbReference type="Proteomes" id="UP001142175"/>
    </source>
</evidence>
<dbReference type="EMBL" id="JANSUY010000020">
    <property type="protein sequence ID" value="MCR9016879.1"/>
    <property type="molecule type" value="Genomic_DNA"/>
</dbReference>
<feature type="non-terminal residue" evidence="2">
    <location>
        <position position="1"/>
    </location>
</feature>
<sequence length="38" mass="4448">AREALRVVTKYPYKWNPGTKDGEPVRMSMRVPIRFKLG</sequence>
<dbReference type="Pfam" id="PF03544">
    <property type="entry name" value="TonB_C"/>
    <property type="match status" value="1"/>
</dbReference>
<reference evidence="2" key="1">
    <citation type="submission" date="2022-08" db="EMBL/GenBank/DDBJ databases">
        <authorList>
            <person name="Zhang D."/>
        </authorList>
    </citation>
    <scope>NUCLEOTIDE SEQUENCE</scope>
    <source>
        <strain evidence="2">XJ19-11</strain>
    </source>
</reference>
<evidence type="ECO:0000259" key="1">
    <source>
        <dbReference type="Pfam" id="PF03544"/>
    </source>
</evidence>
<dbReference type="Gene3D" id="3.30.1150.10">
    <property type="match status" value="1"/>
</dbReference>
<organism evidence="2 3">
    <name type="scientific">Aquiflexum gelatinilyticum</name>
    <dbReference type="NCBI Taxonomy" id="2961943"/>
    <lineage>
        <taxon>Bacteria</taxon>
        <taxon>Pseudomonadati</taxon>
        <taxon>Bacteroidota</taxon>
        <taxon>Cytophagia</taxon>
        <taxon>Cytophagales</taxon>
        <taxon>Cyclobacteriaceae</taxon>
        <taxon>Aquiflexum</taxon>
    </lineage>
</organism>
<keyword evidence="3" id="KW-1185">Reference proteome</keyword>
<feature type="domain" description="TonB C-terminal" evidence="1">
    <location>
        <begin position="2"/>
        <end position="37"/>
    </location>
</feature>
<proteinExistence type="predicted"/>
<protein>
    <submittedName>
        <fullName evidence="2">Energy transducer TonB</fullName>
    </submittedName>
</protein>
<dbReference type="GO" id="GO:0055085">
    <property type="term" value="P:transmembrane transport"/>
    <property type="evidence" value="ECO:0007669"/>
    <property type="project" value="InterPro"/>
</dbReference>
<dbReference type="RefSeq" id="WP_258424726.1">
    <property type="nucleotide sequence ID" value="NZ_JANSUY010000020.1"/>
</dbReference>
<dbReference type="Proteomes" id="UP001142175">
    <property type="component" value="Unassembled WGS sequence"/>
</dbReference>
<dbReference type="InterPro" id="IPR037682">
    <property type="entry name" value="TonB_C"/>
</dbReference>
<evidence type="ECO:0000313" key="2">
    <source>
        <dbReference type="EMBL" id="MCR9016879.1"/>
    </source>
</evidence>
<dbReference type="AlphaFoldDB" id="A0A9X2SZU0"/>
<comment type="caution">
    <text evidence="2">The sequence shown here is derived from an EMBL/GenBank/DDBJ whole genome shotgun (WGS) entry which is preliminary data.</text>
</comment>
<gene>
    <name evidence="2" type="ORF">NU887_17735</name>
</gene>